<evidence type="ECO:0000256" key="2">
    <source>
        <dbReference type="SAM" id="SignalP"/>
    </source>
</evidence>
<name>A0AAN8UPG9_9MAGN</name>
<reference evidence="3 4" key="1">
    <citation type="submission" date="2023-12" db="EMBL/GenBank/DDBJ databases">
        <title>A high-quality genome assembly for Dillenia turbinata (Dilleniales).</title>
        <authorList>
            <person name="Chanderbali A."/>
        </authorList>
    </citation>
    <scope>NUCLEOTIDE SEQUENCE [LARGE SCALE GENOMIC DNA]</scope>
    <source>
        <strain evidence="3">LSX21</strain>
        <tissue evidence="3">Leaf</tissue>
    </source>
</reference>
<dbReference type="AlphaFoldDB" id="A0AAN8UPG9"/>
<accession>A0AAN8UPG9</accession>
<dbReference type="Pfam" id="PF07172">
    <property type="entry name" value="GRP"/>
    <property type="match status" value="1"/>
</dbReference>
<protein>
    <submittedName>
        <fullName evidence="3">Glycine rich protein</fullName>
    </submittedName>
</protein>
<gene>
    <name evidence="3" type="ORF">RJ641_015184</name>
</gene>
<organism evidence="3 4">
    <name type="scientific">Dillenia turbinata</name>
    <dbReference type="NCBI Taxonomy" id="194707"/>
    <lineage>
        <taxon>Eukaryota</taxon>
        <taxon>Viridiplantae</taxon>
        <taxon>Streptophyta</taxon>
        <taxon>Embryophyta</taxon>
        <taxon>Tracheophyta</taxon>
        <taxon>Spermatophyta</taxon>
        <taxon>Magnoliopsida</taxon>
        <taxon>eudicotyledons</taxon>
        <taxon>Gunneridae</taxon>
        <taxon>Pentapetalae</taxon>
        <taxon>Dilleniales</taxon>
        <taxon>Dilleniaceae</taxon>
        <taxon>Dillenia</taxon>
    </lineage>
</organism>
<evidence type="ECO:0000313" key="4">
    <source>
        <dbReference type="Proteomes" id="UP001370490"/>
    </source>
</evidence>
<keyword evidence="2" id="KW-0732">Signal</keyword>
<sequence length="102" mass="11037">MASAKSLLLVGVLLTVVYLISSEVASSEVQQTKNGVEDATYEHHHDHSGHEGGHEGHDGHGGRGGHCKFGCCRRFRHKHGCKRCCSHATEAPDAFFVDDGKN</sequence>
<dbReference type="Proteomes" id="UP001370490">
    <property type="component" value="Unassembled WGS sequence"/>
</dbReference>
<feature type="signal peptide" evidence="2">
    <location>
        <begin position="1"/>
        <end position="22"/>
    </location>
</feature>
<keyword evidence="4" id="KW-1185">Reference proteome</keyword>
<dbReference type="EMBL" id="JBAMMX010000021">
    <property type="protein sequence ID" value="KAK6919280.1"/>
    <property type="molecule type" value="Genomic_DNA"/>
</dbReference>
<proteinExistence type="predicted"/>
<dbReference type="PANTHER" id="PTHR37389">
    <property type="entry name" value="NODULIN-24"/>
    <property type="match status" value="1"/>
</dbReference>
<feature type="region of interest" description="Disordered" evidence="1">
    <location>
        <begin position="26"/>
        <end position="64"/>
    </location>
</feature>
<evidence type="ECO:0000313" key="3">
    <source>
        <dbReference type="EMBL" id="KAK6919280.1"/>
    </source>
</evidence>
<feature type="chain" id="PRO_5042934013" evidence="2">
    <location>
        <begin position="23"/>
        <end position="102"/>
    </location>
</feature>
<dbReference type="PANTHER" id="PTHR37389:SF16">
    <property type="entry name" value="GLYCINE-RICH CELL WALL STRUCTURAL PROTEIN"/>
    <property type="match status" value="1"/>
</dbReference>
<comment type="caution">
    <text evidence="3">The sequence shown here is derived from an EMBL/GenBank/DDBJ whole genome shotgun (WGS) entry which is preliminary data.</text>
</comment>
<feature type="compositionally biased region" description="Basic and acidic residues" evidence="1">
    <location>
        <begin position="40"/>
        <end position="61"/>
    </location>
</feature>
<dbReference type="InterPro" id="IPR010800">
    <property type="entry name" value="GRP"/>
</dbReference>
<evidence type="ECO:0000256" key="1">
    <source>
        <dbReference type="SAM" id="MobiDB-lite"/>
    </source>
</evidence>